<sequence>MIGKLAVVYRRKWYLILGGNPHKSMTIYNINHYCCRMWDHLFEKYKMPKYLSHDARRPLSTLLSENGVATHLSEKMLGHTMR</sequence>
<dbReference type="KEGG" id="pdv:FFU37_08485"/>
<proteinExistence type="predicted"/>
<dbReference type="GeneID" id="88775681"/>
<dbReference type="SUPFAM" id="SSF56349">
    <property type="entry name" value="DNA breaking-rejoining enzymes"/>
    <property type="match status" value="1"/>
</dbReference>
<evidence type="ECO:0000313" key="1">
    <source>
        <dbReference type="EMBL" id="QCU74500.1"/>
    </source>
</evidence>
<dbReference type="AlphaFoldDB" id="A0A4P9J0W2"/>
<dbReference type="InterPro" id="IPR011010">
    <property type="entry name" value="DNA_brk_join_enz"/>
</dbReference>
<dbReference type="GO" id="GO:0003677">
    <property type="term" value="F:DNA binding"/>
    <property type="evidence" value="ECO:0007669"/>
    <property type="project" value="InterPro"/>
</dbReference>
<organism evidence="1 2">
    <name type="scientific">Pseudoalteromonas distincta</name>
    <dbReference type="NCBI Taxonomy" id="77608"/>
    <lineage>
        <taxon>Bacteria</taxon>
        <taxon>Pseudomonadati</taxon>
        <taxon>Pseudomonadota</taxon>
        <taxon>Gammaproteobacteria</taxon>
        <taxon>Alteromonadales</taxon>
        <taxon>Pseudoalteromonadaceae</taxon>
        <taxon>Pseudoalteromonas</taxon>
    </lineage>
</organism>
<reference evidence="1 2" key="1">
    <citation type="submission" date="2019-05" db="EMBL/GenBank/DDBJ databases">
        <title>Complete genome sequence of Pseudoalteromonas sp. 16-SW-7(T) isolated from the Okhotsk Sea, Russia.</title>
        <authorList>
            <person name="Nguyen T.H."/>
            <person name="Nedashkovskaya O.I."/>
            <person name="Kim S.-G."/>
        </authorList>
    </citation>
    <scope>NUCLEOTIDE SEQUENCE [LARGE SCALE GENOMIC DNA]</scope>
    <source>
        <strain evidence="1 2">16-SW-7</strain>
    </source>
</reference>
<evidence type="ECO:0008006" key="3">
    <source>
        <dbReference type="Google" id="ProtNLM"/>
    </source>
</evidence>
<evidence type="ECO:0000313" key="2">
    <source>
        <dbReference type="Proteomes" id="UP000310065"/>
    </source>
</evidence>
<dbReference type="Proteomes" id="UP000310065">
    <property type="component" value="Chromosome L1"/>
</dbReference>
<dbReference type="EMBL" id="CP040558">
    <property type="protein sequence ID" value="QCU74500.1"/>
    <property type="molecule type" value="Genomic_DNA"/>
</dbReference>
<name>A0A4P9J0W2_9GAMM</name>
<accession>A0A4P9J0W2</accession>
<gene>
    <name evidence="1" type="ORF">FFU37_08485</name>
</gene>
<protein>
    <recommendedName>
        <fullName evidence="3">Tyr recombinase domain-containing protein</fullName>
    </recommendedName>
</protein>
<dbReference type="RefSeq" id="WP_138489265.1">
    <property type="nucleotide sequence ID" value="NZ_CP040558.1"/>
</dbReference>